<dbReference type="EMBL" id="CAVLEF010000122">
    <property type="protein sequence ID" value="CAK1551282.1"/>
    <property type="molecule type" value="Genomic_DNA"/>
</dbReference>
<dbReference type="Proteomes" id="UP001497472">
    <property type="component" value="Unassembled WGS sequence"/>
</dbReference>
<feature type="compositionally biased region" description="Polar residues" evidence="1">
    <location>
        <begin position="55"/>
        <end position="68"/>
    </location>
</feature>
<evidence type="ECO:0000313" key="3">
    <source>
        <dbReference type="Proteomes" id="UP001497472"/>
    </source>
</evidence>
<evidence type="ECO:0000256" key="1">
    <source>
        <dbReference type="SAM" id="MobiDB-lite"/>
    </source>
</evidence>
<comment type="caution">
    <text evidence="2">The sequence shown here is derived from an EMBL/GenBank/DDBJ whole genome shotgun (WGS) entry which is preliminary data.</text>
</comment>
<feature type="region of interest" description="Disordered" evidence="1">
    <location>
        <begin position="50"/>
        <end position="70"/>
    </location>
</feature>
<sequence>MLLTWTWRCNMPALWQSSQRPMYIRTVWVDGFRHAILTHDDPCYLKLSAKRRPHSSASAQKQSYTNSRLSHRSDDLQDCLRKLQLVNEKHPPETSVEELHLSDVESEEEIRIPDVEPDTPMAKAKSNRTARTEAKDTDLSDRVLQWLDLAGKVDLLKEDSERISQPRHSWPEIQRRNLIKSKTSADLKAREPKTSAGPIDRQEIYVTTSNTIENYARQSRNPKTRHEKAKENKRVKDMKPNIVETRQKVVMERTAVEKQYAELVNKKLIPDVGKTKKQVHIFMPEALPKRTDLITSRTQSLLSQKL</sequence>
<feature type="region of interest" description="Disordered" evidence="1">
    <location>
        <begin position="90"/>
        <end position="109"/>
    </location>
</feature>
<organism evidence="2 3">
    <name type="scientific">Leptosia nina</name>
    <dbReference type="NCBI Taxonomy" id="320188"/>
    <lineage>
        <taxon>Eukaryota</taxon>
        <taxon>Metazoa</taxon>
        <taxon>Ecdysozoa</taxon>
        <taxon>Arthropoda</taxon>
        <taxon>Hexapoda</taxon>
        <taxon>Insecta</taxon>
        <taxon>Pterygota</taxon>
        <taxon>Neoptera</taxon>
        <taxon>Endopterygota</taxon>
        <taxon>Lepidoptera</taxon>
        <taxon>Glossata</taxon>
        <taxon>Ditrysia</taxon>
        <taxon>Papilionoidea</taxon>
        <taxon>Pieridae</taxon>
        <taxon>Pierinae</taxon>
        <taxon>Leptosia</taxon>
    </lineage>
</organism>
<protein>
    <submittedName>
        <fullName evidence="2">Uncharacterized protein</fullName>
    </submittedName>
</protein>
<name>A0AAV1JPA3_9NEOP</name>
<keyword evidence="3" id="KW-1185">Reference proteome</keyword>
<gene>
    <name evidence="2" type="ORF">LNINA_LOCUS10439</name>
</gene>
<accession>A0AAV1JPA3</accession>
<dbReference type="AlphaFoldDB" id="A0AAV1JPA3"/>
<reference evidence="2 3" key="1">
    <citation type="submission" date="2023-11" db="EMBL/GenBank/DDBJ databases">
        <authorList>
            <person name="Okamura Y."/>
        </authorList>
    </citation>
    <scope>NUCLEOTIDE SEQUENCE [LARGE SCALE GENOMIC DNA]</scope>
</reference>
<proteinExistence type="predicted"/>
<feature type="region of interest" description="Disordered" evidence="1">
    <location>
        <begin position="117"/>
        <end position="136"/>
    </location>
</feature>
<evidence type="ECO:0000313" key="2">
    <source>
        <dbReference type="EMBL" id="CAK1551282.1"/>
    </source>
</evidence>